<evidence type="ECO:0000256" key="2">
    <source>
        <dbReference type="SAM" id="Phobius"/>
    </source>
</evidence>
<accession>A0ABP7Y1N3</accession>
<feature type="compositionally biased region" description="Low complexity" evidence="1">
    <location>
        <begin position="178"/>
        <end position="194"/>
    </location>
</feature>
<keyword evidence="2" id="KW-1133">Transmembrane helix</keyword>
<evidence type="ECO:0000313" key="3">
    <source>
        <dbReference type="EMBL" id="GAA4129136.1"/>
    </source>
</evidence>
<feature type="transmembrane region" description="Helical" evidence="2">
    <location>
        <begin position="123"/>
        <end position="144"/>
    </location>
</feature>
<dbReference type="RefSeq" id="WP_345017025.1">
    <property type="nucleotide sequence ID" value="NZ_BAABDO010000004.1"/>
</dbReference>
<organism evidence="3 4">
    <name type="scientific">Actinomadura keratinilytica</name>
    <dbReference type="NCBI Taxonomy" id="547461"/>
    <lineage>
        <taxon>Bacteria</taxon>
        <taxon>Bacillati</taxon>
        <taxon>Actinomycetota</taxon>
        <taxon>Actinomycetes</taxon>
        <taxon>Streptosporangiales</taxon>
        <taxon>Thermomonosporaceae</taxon>
        <taxon>Actinomadura</taxon>
    </lineage>
</organism>
<comment type="caution">
    <text evidence="3">The sequence shown here is derived from an EMBL/GenBank/DDBJ whole genome shotgun (WGS) entry which is preliminary data.</text>
</comment>
<evidence type="ECO:0000313" key="4">
    <source>
        <dbReference type="Proteomes" id="UP001500266"/>
    </source>
</evidence>
<keyword evidence="2" id="KW-0472">Membrane</keyword>
<gene>
    <name evidence="3" type="ORF">GCM10022416_05470</name>
</gene>
<feature type="transmembrane region" description="Helical" evidence="2">
    <location>
        <begin position="59"/>
        <end position="79"/>
    </location>
</feature>
<reference evidence="4" key="1">
    <citation type="journal article" date="2019" name="Int. J. Syst. Evol. Microbiol.">
        <title>The Global Catalogue of Microorganisms (GCM) 10K type strain sequencing project: providing services to taxonomists for standard genome sequencing and annotation.</title>
        <authorList>
            <consortium name="The Broad Institute Genomics Platform"/>
            <consortium name="The Broad Institute Genome Sequencing Center for Infectious Disease"/>
            <person name="Wu L."/>
            <person name="Ma J."/>
        </authorList>
    </citation>
    <scope>NUCLEOTIDE SEQUENCE [LARGE SCALE GENOMIC DNA]</scope>
    <source>
        <strain evidence="4">JCM 17316</strain>
    </source>
</reference>
<feature type="compositionally biased region" description="Pro residues" evidence="1">
    <location>
        <begin position="164"/>
        <end position="177"/>
    </location>
</feature>
<evidence type="ECO:0000256" key="1">
    <source>
        <dbReference type="SAM" id="MobiDB-lite"/>
    </source>
</evidence>
<dbReference type="PROSITE" id="PS51257">
    <property type="entry name" value="PROKAR_LIPOPROTEIN"/>
    <property type="match status" value="1"/>
</dbReference>
<dbReference type="Proteomes" id="UP001500266">
    <property type="component" value="Unassembled WGS sequence"/>
</dbReference>
<dbReference type="EMBL" id="BAABDO010000004">
    <property type="protein sequence ID" value="GAA4129136.1"/>
    <property type="molecule type" value="Genomic_DNA"/>
</dbReference>
<name>A0ABP7Y1N3_9ACTN</name>
<protein>
    <recommendedName>
        <fullName evidence="5">DUF2637 domain-containing protein</fullName>
    </recommendedName>
</protein>
<feature type="compositionally biased region" description="Low complexity" evidence="1">
    <location>
        <begin position="154"/>
        <end position="163"/>
    </location>
</feature>
<feature type="transmembrane region" description="Helical" evidence="2">
    <location>
        <begin position="20"/>
        <end position="39"/>
    </location>
</feature>
<sequence length="326" mass="34274">MSTDRSGQPDAPRGTVLRRLLAAAAGLAVAALAACAFVLTYDVLRDAALAGRVPRRWAWAYPVMTDVLVVVVILSLVVARHARWWSRFVRWTLLAALLAGMAALGVQHAVWGLASLPGDRLRAGVAIAPEAVLIVGVWLWLTMLRQARAGSRRPAPAEGSEPAAPAPVEPPPIPWDEPAPQSFAPPAAAAASEQLDPPPRDEPAPKLTVPMPAAARPALKPEPAPEPEPESEPEPQPEPEAAAKTVEIPAPDEDADLTLVDRAEDPDAGDDTSATAHAFTPAKEAEPNGDAGRAADLPIWDWDPPSGSLRSSPTPPGDPDRAPDNP</sequence>
<feature type="transmembrane region" description="Helical" evidence="2">
    <location>
        <begin position="91"/>
        <end position="111"/>
    </location>
</feature>
<keyword evidence="4" id="KW-1185">Reference proteome</keyword>
<keyword evidence="2" id="KW-0812">Transmembrane</keyword>
<feature type="compositionally biased region" description="Acidic residues" evidence="1">
    <location>
        <begin position="225"/>
        <end position="237"/>
    </location>
</feature>
<proteinExistence type="predicted"/>
<feature type="region of interest" description="Disordered" evidence="1">
    <location>
        <begin position="152"/>
        <end position="326"/>
    </location>
</feature>
<evidence type="ECO:0008006" key="5">
    <source>
        <dbReference type="Google" id="ProtNLM"/>
    </source>
</evidence>